<dbReference type="Proteomes" id="UP001160148">
    <property type="component" value="Unassembled WGS sequence"/>
</dbReference>
<dbReference type="AlphaFoldDB" id="A0AAV0VIW7"/>
<evidence type="ECO:0000313" key="2">
    <source>
        <dbReference type="Proteomes" id="UP001160148"/>
    </source>
</evidence>
<keyword evidence="2" id="KW-1185">Reference proteome</keyword>
<evidence type="ECO:0000313" key="1">
    <source>
        <dbReference type="EMBL" id="CAI6344229.1"/>
    </source>
</evidence>
<name>A0AAV0VIW7_9HEMI</name>
<accession>A0AAV0VIW7</accession>
<protein>
    <submittedName>
        <fullName evidence="1">Uncharacterized protein</fullName>
    </submittedName>
</protein>
<sequence length="75" mass="8221">MDRGAGIVRGVGIGMVWREKKTIESLRECAAVVEFAPPPSVRLNHRVAFLLENPHTHAQAPPLRIQPPTEPAVFG</sequence>
<organism evidence="1 2">
    <name type="scientific">Macrosiphum euphorbiae</name>
    <name type="common">potato aphid</name>
    <dbReference type="NCBI Taxonomy" id="13131"/>
    <lineage>
        <taxon>Eukaryota</taxon>
        <taxon>Metazoa</taxon>
        <taxon>Ecdysozoa</taxon>
        <taxon>Arthropoda</taxon>
        <taxon>Hexapoda</taxon>
        <taxon>Insecta</taxon>
        <taxon>Pterygota</taxon>
        <taxon>Neoptera</taxon>
        <taxon>Paraneoptera</taxon>
        <taxon>Hemiptera</taxon>
        <taxon>Sternorrhyncha</taxon>
        <taxon>Aphidomorpha</taxon>
        <taxon>Aphidoidea</taxon>
        <taxon>Aphididae</taxon>
        <taxon>Macrosiphini</taxon>
        <taxon>Macrosiphum</taxon>
    </lineage>
</organism>
<dbReference type="EMBL" id="CARXXK010000001">
    <property type="protein sequence ID" value="CAI6344229.1"/>
    <property type="molecule type" value="Genomic_DNA"/>
</dbReference>
<proteinExistence type="predicted"/>
<reference evidence="1 2" key="1">
    <citation type="submission" date="2023-01" db="EMBL/GenBank/DDBJ databases">
        <authorList>
            <person name="Whitehead M."/>
        </authorList>
    </citation>
    <scope>NUCLEOTIDE SEQUENCE [LARGE SCALE GENOMIC DNA]</scope>
</reference>
<gene>
    <name evidence="1" type="ORF">MEUPH1_LOCUS1393</name>
</gene>
<comment type="caution">
    <text evidence="1">The sequence shown here is derived from an EMBL/GenBank/DDBJ whole genome shotgun (WGS) entry which is preliminary data.</text>
</comment>